<organism evidence="1">
    <name type="scientific">Phytophthora nicotianae</name>
    <name type="common">Potato buckeye rot agent</name>
    <name type="synonym">Phytophthora parasitica</name>
    <dbReference type="NCBI Taxonomy" id="4792"/>
    <lineage>
        <taxon>Eukaryota</taxon>
        <taxon>Sar</taxon>
        <taxon>Stramenopiles</taxon>
        <taxon>Oomycota</taxon>
        <taxon>Peronosporomycetes</taxon>
        <taxon>Peronosporales</taxon>
        <taxon>Peronosporaceae</taxon>
        <taxon>Phytophthora</taxon>
    </lineage>
</organism>
<name>W2LY62_PHYNI</name>
<dbReference type="VEuPathDB" id="FungiDB:PPTG_01082"/>
<dbReference type="Proteomes" id="UP000054423">
    <property type="component" value="Unassembled WGS sequence"/>
</dbReference>
<proteinExistence type="predicted"/>
<feature type="non-terminal residue" evidence="1">
    <location>
        <position position="154"/>
    </location>
</feature>
<evidence type="ECO:0008006" key="2">
    <source>
        <dbReference type="Google" id="ProtNLM"/>
    </source>
</evidence>
<reference evidence="1" key="1">
    <citation type="submission" date="2013-11" db="EMBL/GenBank/DDBJ databases">
        <title>The Genome Sequence of Phytophthora parasitica CHvinca01.</title>
        <authorList>
            <consortium name="The Broad Institute Genomics Platform"/>
            <person name="Russ C."/>
            <person name="Tyler B."/>
            <person name="Panabieres F."/>
            <person name="Shan W."/>
            <person name="Tripathy S."/>
            <person name="Grunwald N."/>
            <person name="Machado M."/>
            <person name="Johnson C.S."/>
            <person name="Arredondo F."/>
            <person name="Hong C."/>
            <person name="Coffey M."/>
            <person name="Young S.K."/>
            <person name="Zeng Q."/>
            <person name="Gargeya S."/>
            <person name="Fitzgerald M."/>
            <person name="Abouelleil A."/>
            <person name="Alvarado L."/>
            <person name="Chapman S.B."/>
            <person name="Gainer-Dewar J."/>
            <person name="Goldberg J."/>
            <person name="Griggs A."/>
            <person name="Gujja S."/>
            <person name="Hansen M."/>
            <person name="Howarth C."/>
            <person name="Imamovic A."/>
            <person name="Ireland A."/>
            <person name="Larimer J."/>
            <person name="McCowan C."/>
            <person name="Murphy C."/>
            <person name="Pearson M."/>
            <person name="Poon T.W."/>
            <person name="Priest M."/>
            <person name="Roberts A."/>
            <person name="Saif S."/>
            <person name="Shea T."/>
            <person name="Sykes S."/>
            <person name="Wortman J."/>
            <person name="Nusbaum C."/>
            <person name="Birren B."/>
        </authorList>
    </citation>
    <scope>NUCLEOTIDE SEQUENCE [LARGE SCALE GENOMIC DNA]</scope>
    <source>
        <strain evidence="1">CHvinca01</strain>
    </source>
</reference>
<dbReference type="AlphaFoldDB" id="W2LY62"/>
<protein>
    <recommendedName>
        <fullName evidence="2">Peptidase C39-like domain-containing protein</fullName>
    </recommendedName>
</protein>
<dbReference type="OrthoDB" id="126986at2759"/>
<evidence type="ECO:0000313" key="1">
    <source>
        <dbReference type="EMBL" id="ETM02372.1"/>
    </source>
</evidence>
<sequence length="154" mass="17252">MGWYDVGDSASEAGTCFMDAFRCALYHLGRPNLITMEMWNEYEKTRPKAIVFGVSREAVTEIWKTLQRQSVPFHYGTMLPNILHGSIVSVATLERFFEALVPGTYLVSAGQDDVGHCFVVVKTGPNARLVVFDGYSADHDPPMEVAPLSNYQWI</sequence>
<accession>W2LY62</accession>
<gene>
    <name evidence="1" type="ORF">L917_01148</name>
</gene>
<dbReference type="VEuPathDB" id="FungiDB:PPTG_15312"/>
<dbReference type="EMBL" id="KI677414">
    <property type="protein sequence ID" value="ETM02372.1"/>
    <property type="molecule type" value="Genomic_DNA"/>
</dbReference>